<dbReference type="Pfam" id="PF02518">
    <property type="entry name" value="HATPase_c"/>
    <property type="match status" value="1"/>
</dbReference>
<evidence type="ECO:0000256" key="13">
    <source>
        <dbReference type="ARBA" id="ARBA00023136"/>
    </source>
</evidence>
<dbReference type="InterPro" id="IPR001734">
    <property type="entry name" value="Na/solute_symporter"/>
</dbReference>
<dbReference type="InterPro" id="IPR004358">
    <property type="entry name" value="Sig_transdc_His_kin-like_C"/>
</dbReference>
<keyword evidence="13 15" id="KW-0472">Membrane</keyword>
<feature type="transmembrane region" description="Helical" evidence="15">
    <location>
        <begin position="39"/>
        <end position="59"/>
    </location>
</feature>
<keyword evidence="12" id="KW-0902">Two-component regulatory system</keyword>
<dbReference type="SUPFAM" id="SSF55874">
    <property type="entry name" value="ATPase domain of HSP90 chaperone/DNA topoisomerase II/histidine kinase"/>
    <property type="match status" value="1"/>
</dbReference>
<keyword evidence="19" id="KW-1185">Reference proteome</keyword>
<name>A0ABS9RWV5_9GAMM</name>
<dbReference type="PROSITE" id="PS50112">
    <property type="entry name" value="PAS"/>
    <property type="match status" value="1"/>
</dbReference>
<evidence type="ECO:0000259" key="17">
    <source>
        <dbReference type="PROSITE" id="PS50112"/>
    </source>
</evidence>
<feature type="transmembrane region" description="Helical" evidence="15">
    <location>
        <begin position="318"/>
        <end position="349"/>
    </location>
</feature>
<keyword evidence="10 18" id="KW-0067">ATP-binding</keyword>
<dbReference type="InterPro" id="IPR035965">
    <property type="entry name" value="PAS-like_dom_sf"/>
</dbReference>
<dbReference type="EC" id="2.7.13.3" evidence="4"/>
<evidence type="ECO:0000256" key="14">
    <source>
        <dbReference type="SAM" id="MobiDB-lite"/>
    </source>
</evidence>
<dbReference type="InterPro" id="IPR000014">
    <property type="entry name" value="PAS"/>
</dbReference>
<keyword evidence="7 15" id="KW-0812">Transmembrane</keyword>
<keyword evidence="11 15" id="KW-1133">Transmembrane helix</keyword>
<feature type="transmembrane region" description="Helical" evidence="15">
    <location>
        <begin position="153"/>
        <end position="171"/>
    </location>
</feature>
<comment type="similarity">
    <text evidence="3">Belongs to the sodium:solute symporter (SSF) (TC 2.A.21) family.</text>
</comment>
<feature type="transmembrane region" description="Helical" evidence="15">
    <location>
        <begin position="470"/>
        <end position="491"/>
    </location>
</feature>
<dbReference type="PROSITE" id="PS50109">
    <property type="entry name" value="HIS_KIN"/>
    <property type="match status" value="1"/>
</dbReference>
<proteinExistence type="inferred from homology"/>
<feature type="transmembrane region" description="Helical" evidence="15">
    <location>
        <begin position="6"/>
        <end position="27"/>
    </location>
</feature>
<evidence type="ECO:0000256" key="2">
    <source>
        <dbReference type="ARBA" id="ARBA00004141"/>
    </source>
</evidence>
<evidence type="ECO:0000256" key="11">
    <source>
        <dbReference type="ARBA" id="ARBA00022989"/>
    </source>
</evidence>
<feature type="transmembrane region" description="Helical" evidence="15">
    <location>
        <begin position="114"/>
        <end position="133"/>
    </location>
</feature>
<dbReference type="Gene3D" id="1.20.1730.10">
    <property type="entry name" value="Sodium/glucose cotransporter"/>
    <property type="match status" value="1"/>
</dbReference>
<comment type="subcellular location">
    <subcellularLocation>
        <location evidence="2">Membrane</location>
        <topology evidence="2">Multi-pass membrane protein</topology>
    </subcellularLocation>
</comment>
<keyword evidence="8" id="KW-0547">Nucleotide-binding</keyword>
<dbReference type="InterPro" id="IPR036890">
    <property type="entry name" value="HATPase_C_sf"/>
</dbReference>
<dbReference type="Pfam" id="PF00512">
    <property type="entry name" value="HisKA"/>
    <property type="match status" value="1"/>
</dbReference>
<accession>A0ABS9RWV5</accession>
<reference evidence="18 19" key="1">
    <citation type="submission" date="2022-02" db="EMBL/GenBank/DDBJ databases">
        <title>Halomonas fukangensis sp. nov., a halophilic bacterium isolated from a bulk soil of Kalidium foliatum at Fukang.</title>
        <authorList>
            <person name="Huang Y."/>
        </authorList>
    </citation>
    <scope>NUCLEOTIDE SEQUENCE [LARGE SCALE GENOMIC DNA]</scope>
    <source>
        <strain evidence="18 19">EGI 63088</strain>
    </source>
</reference>
<sequence>MSASLVSVLALGTGYLLLLFLCALAVERGWIPARIARHPAVYTLALGVYASAWAIYGSLELASNAGFGYLAYYLGVAGAFLLAPVLLVPIQRLSRTYQLSSLADLFAFRFRSRWVGTLVTLVSLLAVMPLLALQVQTMGDAIFLMTGAASPSLLALAFCVLIALFTILFGARHTRLHARHDTLLVTIALESAVKLGAMLALGAFALFAVFDGPADLQVWLDGPGRAAQAGVEHLDPAQWRTLLLLFFAAAFLMPHMFHITFAETLSRRTLLQASWTLPLFLLLMALPVPLILWAAQRVGAEATGSGAAYLAFALSESWWVGALAFIAGLAAASGTMIIISLALSGMILNHLVLVAHPPIDQPDLYHWLRWLRRALIGAVILGGWLFYRTVGVNHDLTTLGLAAFIGMAQCLPGMLALLYWPGANRKGMVSGLAAGTLIWLAGLWPPLLTDLPALVVLPPGLEMLAGEPEWYIVTLVSLATNILILILVSLATRTSPGERAAAEACSVDAVIRPKRLPLEAANGEEFKHHLARALGDDVASREVDRALAALHLSPLESRPYALRRLRDRIQANLSGLMGPSVAQDIVDRYLPYRQDGGDATEDIHFVESRLEAYRTRLTGLARELDGLRRYHRRTLTRLPVGLCAFGDDGELLMWNDALSALTGIPGESVVGARRDSLPAPWGELLGRILAEPHSHLYKQPVELEGGLRYLTLHKAELHEDRHEPGGKVILIEDHSEMKWLEDELVHAARLASIGQLAAGVAHEIGNPITGISSLAQNLRYDTDDPRLLETAGQIQQLTDRVSRIVSSLVGFAHGGRHVAGQAFAPVSMAAVTDEALHLIHLARSGEDVDYHNLCPPDLEVQGDAQRLLQVMINLLGNARDASEPGGRVVVDAAPEGEWLLVTVTDEGHGIDERVRDHLFEPFTTTKPPGEGTGLGLPLVYSIIAEHRGQIDIDSPPPGQPRGTRISLWLPLNRQDGESPDEPDSDR</sequence>
<dbReference type="PRINTS" id="PR00344">
    <property type="entry name" value="BCTRLSENSOR"/>
</dbReference>
<comment type="caution">
    <text evidence="18">The sequence shown here is derived from an EMBL/GenBank/DDBJ whole genome shotgun (WGS) entry which is preliminary data.</text>
</comment>
<dbReference type="SMART" id="SM00387">
    <property type="entry name" value="HATPase_c"/>
    <property type="match status" value="1"/>
</dbReference>
<dbReference type="Gene3D" id="1.10.287.130">
    <property type="match status" value="1"/>
</dbReference>
<feature type="compositionally biased region" description="Acidic residues" evidence="14">
    <location>
        <begin position="977"/>
        <end position="986"/>
    </location>
</feature>
<dbReference type="PROSITE" id="PS50283">
    <property type="entry name" value="NA_SOLUT_SYMP_3"/>
    <property type="match status" value="1"/>
</dbReference>
<dbReference type="Gene3D" id="3.30.565.10">
    <property type="entry name" value="Histidine kinase-like ATPase, C-terminal domain"/>
    <property type="match status" value="1"/>
</dbReference>
<keyword evidence="6" id="KW-0808">Transferase</keyword>
<feature type="transmembrane region" description="Helical" evidence="15">
    <location>
        <begin position="427"/>
        <end position="447"/>
    </location>
</feature>
<dbReference type="Gene3D" id="3.30.450.20">
    <property type="entry name" value="PAS domain"/>
    <property type="match status" value="1"/>
</dbReference>
<dbReference type="RefSeq" id="WP_110285414.1">
    <property type="nucleotide sequence ID" value="NZ_JAKVPY010000017.1"/>
</dbReference>
<feature type="domain" description="PAS" evidence="17">
    <location>
        <begin position="627"/>
        <end position="671"/>
    </location>
</feature>
<evidence type="ECO:0000259" key="16">
    <source>
        <dbReference type="PROSITE" id="PS50109"/>
    </source>
</evidence>
<evidence type="ECO:0000256" key="15">
    <source>
        <dbReference type="SAM" id="Phobius"/>
    </source>
</evidence>
<dbReference type="GO" id="GO:0005524">
    <property type="term" value="F:ATP binding"/>
    <property type="evidence" value="ECO:0007669"/>
    <property type="project" value="UniProtKB-KW"/>
</dbReference>
<evidence type="ECO:0000256" key="9">
    <source>
        <dbReference type="ARBA" id="ARBA00022777"/>
    </source>
</evidence>
<evidence type="ECO:0000256" key="1">
    <source>
        <dbReference type="ARBA" id="ARBA00000085"/>
    </source>
</evidence>
<feature type="transmembrane region" description="Helical" evidence="15">
    <location>
        <begin position="399"/>
        <end position="420"/>
    </location>
</feature>
<protein>
    <recommendedName>
        <fullName evidence="4">histidine kinase</fullName>
        <ecNumber evidence="4">2.7.13.3</ecNumber>
    </recommendedName>
</protein>
<comment type="catalytic activity">
    <reaction evidence="1">
        <text>ATP + protein L-histidine = ADP + protein N-phospho-L-histidine.</text>
        <dbReference type="EC" id="2.7.13.3"/>
    </reaction>
</comment>
<dbReference type="CDD" id="cd00082">
    <property type="entry name" value="HisKA"/>
    <property type="match status" value="1"/>
</dbReference>
<feature type="domain" description="Histidine kinase" evidence="16">
    <location>
        <begin position="759"/>
        <end position="973"/>
    </location>
</feature>
<dbReference type="Proteomes" id="UP001202117">
    <property type="component" value="Unassembled WGS sequence"/>
</dbReference>
<dbReference type="EMBL" id="JAKVPY010000017">
    <property type="protein sequence ID" value="MCH4564310.1"/>
    <property type="molecule type" value="Genomic_DNA"/>
</dbReference>
<dbReference type="SMART" id="SM00388">
    <property type="entry name" value="HisKA"/>
    <property type="match status" value="1"/>
</dbReference>
<feature type="transmembrane region" description="Helical" evidence="15">
    <location>
        <begin position="242"/>
        <end position="261"/>
    </location>
</feature>
<feature type="transmembrane region" description="Helical" evidence="15">
    <location>
        <begin position="370"/>
        <end position="387"/>
    </location>
</feature>
<dbReference type="InterPro" id="IPR038377">
    <property type="entry name" value="Na/Glc_symporter_sf"/>
</dbReference>
<feature type="transmembrane region" description="Helical" evidence="15">
    <location>
        <begin position="273"/>
        <end position="295"/>
    </location>
</feature>
<dbReference type="SUPFAM" id="SSF47384">
    <property type="entry name" value="Homodimeric domain of signal transducing histidine kinase"/>
    <property type="match status" value="1"/>
</dbReference>
<dbReference type="PANTHER" id="PTHR43065:SF10">
    <property type="entry name" value="PEROXIDE STRESS-ACTIVATED HISTIDINE KINASE MAK3"/>
    <property type="match status" value="1"/>
</dbReference>
<evidence type="ECO:0000256" key="5">
    <source>
        <dbReference type="ARBA" id="ARBA00022553"/>
    </source>
</evidence>
<evidence type="ECO:0000256" key="3">
    <source>
        <dbReference type="ARBA" id="ARBA00006434"/>
    </source>
</evidence>
<feature type="transmembrane region" description="Helical" evidence="15">
    <location>
        <begin position="183"/>
        <end position="210"/>
    </location>
</feature>
<dbReference type="InterPro" id="IPR005467">
    <property type="entry name" value="His_kinase_dom"/>
</dbReference>
<dbReference type="InterPro" id="IPR036097">
    <property type="entry name" value="HisK_dim/P_sf"/>
</dbReference>
<evidence type="ECO:0000256" key="10">
    <source>
        <dbReference type="ARBA" id="ARBA00022840"/>
    </source>
</evidence>
<evidence type="ECO:0000313" key="19">
    <source>
        <dbReference type="Proteomes" id="UP001202117"/>
    </source>
</evidence>
<evidence type="ECO:0000256" key="4">
    <source>
        <dbReference type="ARBA" id="ARBA00012438"/>
    </source>
</evidence>
<dbReference type="PANTHER" id="PTHR43065">
    <property type="entry name" value="SENSOR HISTIDINE KINASE"/>
    <property type="match status" value="1"/>
</dbReference>
<evidence type="ECO:0000256" key="8">
    <source>
        <dbReference type="ARBA" id="ARBA00022741"/>
    </source>
</evidence>
<feature type="region of interest" description="Disordered" evidence="14">
    <location>
        <begin position="949"/>
        <end position="986"/>
    </location>
</feature>
<evidence type="ECO:0000256" key="12">
    <source>
        <dbReference type="ARBA" id="ARBA00023012"/>
    </source>
</evidence>
<dbReference type="InterPro" id="IPR003594">
    <property type="entry name" value="HATPase_dom"/>
</dbReference>
<evidence type="ECO:0000313" key="18">
    <source>
        <dbReference type="EMBL" id="MCH4564310.1"/>
    </source>
</evidence>
<feature type="transmembrane region" description="Helical" evidence="15">
    <location>
        <begin position="71"/>
        <end position="93"/>
    </location>
</feature>
<evidence type="ECO:0000256" key="7">
    <source>
        <dbReference type="ARBA" id="ARBA00022692"/>
    </source>
</evidence>
<dbReference type="SUPFAM" id="SSF55785">
    <property type="entry name" value="PYP-like sensor domain (PAS domain)"/>
    <property type="match status" value="1"/>
</dbReference>
<evidence type="ECO:0000256" key="6">
    <source>
        <dbReference type="ARBA" id="ARBA00022679"/>
    </source>
</evidence>
<organism evidence="18 19">
    <name type="scientific">Halomonas flagellata</name>
    <dbReference type="NCBI Taxonomy" id="2920385"/>
    <lineage>
        <taxon>Bacteria</taxon>
        <taxon>Pseudomonadati</taxon>
        <taxon>Pseudomonadota</taxon>
        <taxon>Gammaproteobacteria</taxon>
        <taxon>Oceanospirillales</taxon>
        <taxon>Halomonadaceae</taxon>
        <taxon>Halomonas</taxon>
    </lineage>
</organism>
<dbReference type="InterPro" id="IPR003661">
    <property type="entry name" value="HisK_dim/P_dom"/>
</dbReference>
<keyword evidence="5" id="KW-0597">Phosphoprotein</keyword>
<gene>
    <name evidence="18" type="ORF">MKP05_14450</name>
</gene>
<keyword evidence="9" id="KW-0418">Kinase</keyword>